<reference evidence="2" key="1">
    <citation type="submission" date="2022-10" db="EMBL/GenBank/DDBJ databases">
        <title>Culturing micro-colonial fungi from biological soil crusts in the Mojave desert and describing Neophaeococcomyces mojavensis, and introducing the new genera and species Taxawa tesnikishii.</title>
        <authorList>
            <person name="Kurbessoian T."/>
            <person name="Stajich J.E."/>
        </authorList>
    </citation>
    <scope>NUCLEOTIDE SEQUENCE</scope>
    <source>
        <strain evidence="2">TK_35</strain>
    </source>
</reference>
<dbReference type="AlphaFoldDB" id="A0AA38Y708"/>
<evidence type="ECO:0008006" key="4">
    <source>
        <dbReference type="Google" id="ProtNLM"/>
    </source>
</evidence>
<dbReference type="InterPro" id="IPR021833">
    <property type="entry name" value="DUF3425"/>
</dbReference>
<comment type="caution">
    <text evidence="2">The sequence shown here is derived from an EMBL/GenBank/DDBJ whole genome shotgun (WGS) entry which is preliminary data.</text>
</comment>
<dbReference type="CDD" id="cd14688">
    <property type="entry name" value="bZIP_YAP"/>
    <property type="match status" value="1"/>
</dbReference>
<dbReference type="Pfam" id="PF11905">
    <property type="entry name" value="DUF3425"/>
    <property type="match status" value="1"/>
</dbReference>
<evidence type="ECO:0000313" key="3">
    <source>
        <dbReference type="Proteomes" id="UP001172681"/>
    </source>
</evidence>
<dbReference type="PANTHER" id="PTHR37012">
    <property type="entry name" value="B-ZIP TRANSCRIPTION FACTOR (EUROFUNG)-RELATED"/>
    <property type="match status" value="1"/>
</dbReference>
<dbReference type="Gene3D" id="1.20.5.170">
    <property type="match status" value="1"/>
</dbReference>
<organism evidence="2 3">
    <name type="scientific">Knufia peltigerae</name>
    <dbReference type="NCBI Taxonomy" id="1002370"/>
    <lineage>
        <taxon>Eukaryota</taxon>
        <taxon>Fungi</taxon>
        <taxon>Dikarya</taxon>
        <taxon>Ascomycota</taxon>
        <taxon>Pezizomycotina</taxon>
        <taxon>Eurotiomycetes</taxon>
        <taxon>Chaetothyriomycetidae</taxon>
        <taxon>Chaetothyriales</taxon>
        <taxon>Trichomeriaceae</taxon>
        <taxon>Knufia</taxon>
    </lineage>
</organism>
<protein>
    <recommendedName>
        <fullName evidence="4">BZIP domain-containing protein</fullName>
    </recommendedName>
</protein>
<gene>
    <name evidence="2" type="ORF">H2204_005321</name>
</gene>
<keyword evidence="3" id="KW-1185">Reference proteome</keyword>
<dbReference type="InterPro" id="IPR046347">
    <property type="entry name" value="bZIP_sf"/>
</dbReference>
<evidence type="ECO:0000256" key="1">
    <source>
        <dbReference type="SAM" id="MobiDB-lite"/>
    </source>
</evidence>
<feature type="region of interest" description="Disordered" evidence="1">
    <location>
        <begin position="1"/>
        <end position="27"/>
    </location>
</feature>
<sequence>MDSSDGSARPPSVAIANRRTRNRVAQRSFRERHARYVKELERKAAQQELSESVRLKTAEQECTRLREALTATKTRILGLSTALSGIADNIDRSLNTLSDTIEVAPSNDQGSSGDNEAPVQNEDVTHDSETIIPAEETSSHQNPLPQSTENTVPLDGYQDISTRAPQQFAAGFERVSWSHGQEESMMPDNFLLSSTEFVGNANGTHHAGHPVPNDCVIQENAQWPSTIVRTEAAQAHWLHSNPTPHAQNSTLPFNSISFPPGMPAFPSLFSAHLAAGEYFIKQNQAYRNRFQPNGIEPTCWPDMRIWWAYIQSSTVVEKLIRWKLDPCLETYKPLPNTHRPTALQLCTTHPDIIDWVFFPSIRDRMIELYSNSWMLDEVVCELVSAYVVEADLKKLVTGMDNCPPQTGYFSIWDIVQTISREGSQLAQHSSDLWGNEVQLDELFGEPTSPFETEQVTNDGTWTKMPFDQIYQSRDAALKLFKLLRMEDRRTVKVDPVFVAAHPELCDDKSVVANGIDCTLRGNKTPVPRPKPLTRETIVNYKMMLWKANM</sequence>
<dbReference type="Proteomes" id="UP001172681">
    <property type="component" value="Unassembled WGS sequence"/>
</dbReference>
<dbReference type="PANTHER" id="PTHR37012:SF2">
    <property type="entry name" value="BZIP DOMAIN-CONTAINING PROTEIN-RELATED"/>
    <property type="match status" value="1"/>
</dbReference>
<name>A0AA38Y708_9EURO</name>
<dbReference type="SUPFAM" id="SSF57959">
    <property type="entry name" value="Leucine zipper domain"/>
    <property type="match status" value="1"/>
</dbReference>
<dbReference type="GO" id="GO:0003700">
    <property type="term" value="F:DNA-binding transcription factor activity"/>
    <property type="evidence" value="ECO:0007669"/>
    <property type="project" value="InterPro"/>
</dbReference>
<feature type="region of interest" description="Disordered" evidence="1">
    <location>
        <begin position="102"/>
        <end position="121"/>
    </location>
</feature>
<feature type="compositionally biased region" description="Basic residues" evidence="1">
    <location>
        <begin position="18"/>
        <end position="27"/>
    </location>
</feature>
<proteinExistence type="predicted"/>
<evidence type="ECO:0000313" key="2">
    <source>
        <dbReference type="EMBL" id="KAJ9636488.1"/>
    </source>
</evidence>
<accession>A0AA38Y708</accession>
<dbReference type="EMBL" id="JAPDRN010000029">
    <property type="protein sequence ID" value="KAJ9636488.1"/>
    <property type="molecule type" value="Genomic_DNA"/>
</dbReference>